<feature type="region of interest" description="Disordered" evidence="1">
    <location>
        <begin position="1"/>
        <end position="24"/>
    </location>
</feature>
<keyword evidence="4" id="KW-1185">Reference proteome</keyword>
<gene>
    <name evidence="3" type="ORF">HCK00_19460</name>
</gene>
<evidence type="ECO:0000313" key="3">
    <source>
        <dbReference type="EMBL" id="NJQ02659.1"/>
    </source>
</evidence>
<feature type="transmembrane region" description="Helical" evidence="2">
    <location>
        <begin position="133"/>
        <end position="153"/>
    </location>
</feature>
<organism evidence="3 4">
    <name type="scientific">Streptomyces zingiberis</name>
    <dbReference type="NCBI Taxonomy" id="2053010"/>
    <lineage>
        <taxon>Bacteria</taxon>
        <taxon>Bacillati</taxon>
        <taxon>Actinomycetota</taxon>
        <taxon>Actinomycetes</taxon>
        <taxon>Kitasatosporales</taxon>
        <taxon>Streptomycetaceae</taxon>
        <taxon>Streptomyces</taxon>
    </lineage>
</organism>
<feature type="transmembrane region" description="Helical" evidence="2">
    <location>
        <begin position="366"/>
        <end position="388"/>
    </location>
</feature>
<accession>A0ABX1C6T2</accession>
<evidence type="ECO:0000256" key="2">
    <source>
        <dbReference type="SAM" id="Phobius"/>
    </source>
</evidence>
<protein>
    <submittedName>
        <fullName evidence="3">Uncharacterized protein</fullName>
    </submittedName>
</protein>
<proteinExistence type="predicted"/>
<feature type="transmembrane region" description="Helical" evidence="2">
    <location>
        <begin position="100"/>
        <end position="121"/>
    </location>
</feature>
<feature type="transmembrane region" description="Helical" evidence="2">
    <location>
        <begin position="198"/>
        <end position="218"/>
    </location>
</feature>
<feature type="transmembrane region" description="Helical" evidence="2">
    <location>
        <begin position="453"/>
        <end position="474"/>
    </location>
</feature>
<feature type="transmembrane region" description="Helical" evidence="2">
    <location>
        <begin position="223"/>
        <end position="243"/>
    </location>
</feature>
<reference evidence="3 4" key="1">
    <citation type="submission" date="2020-03" db="EMBL/GenBank/DDBJ databases">
        <title>WGS of actinomycetes isolated from Thailand.</title>
        <authorList>
            <person name="Thawai C."/>
        </authorList>
    </citation>
    <scope>NUCLEOTIDE SEQUENCE [LARGE SCALE GENOMIC DNA]</scope>
    <source>
        <strain evidence="3 4">PLAI 1-29</strain>
    </source>
</reference>
<dbReference type="RefSeq" id="WP_168103283.1">
    <property type="nucleotide sequence ID" value="NZ_JAATEN010000016.1"/>
</dbReference>
<comment type="caution">
    <text evidence="3">The sequence shown here is derived from an EMBL/GenBank/DDBJ whole genome shotgun (WGS) entry which is preliminary data.</text>
</comment>
<name>A0ABX1C6T2_9ACTN</name>
<feature type="transmembrane region" description="Helical" evidence="2">
    <location>
        <begin position="174"/>
        <end position="192"/>
    </location>
</feature>
<evidence type="ECO:0000256" key="1">
    <source>
        <dbReference type="SAM" id="MobiDB-lite"/>
    </source>
</evidence>
<evidence type="ECO:0000313" key="4">
    <source>
        <dbReference type="Proteomes" id="UP000695264"/>
    </source>
</evidence>
<feature type="transmembrane region" description="Helical" evidence="2">
    <location>
        <begin position="400"/>
        <end position="422"/>
    </location>
</feature>
<dbReference type="EMBL" id="JAATEN010000016">
    <property type="protein sequence ID" value="NJQ02659.1"/>
    <property type="molecule type" value="Genomic_DNA"/>
</dbReference>
<keyword evidence="2" id="KW-0812">Transmembrane</keyword>
<dbReference type="Proteomes" id="UP000695264">
    <property type="component" value="Unassembled WGS sequence"/>
</dbReference>
<sequence length="480" mass="47652">MPVLPGPGGGDPPRPAPSWARPDPLDDLAERLADVCAGAVHPDEIAAVLEAEGLTDERAAAGYGRRDAFELAAELYHRVPRRHPEPRPAPDPWAVRPWRFLLRGAVFTLPGLGCLLAAPYATGPGTGTWGLPAGTGALAASAVTVWAWSQAVAHRAYARMASGGRGAAARSLRAGAPLTALAGLLAALVFPGPVPGGTLAFAAGQSLYLASATVLLVLGRERLLLTVLLPPAAGAVALGVTGLSPGARIALPLLTAAAAPVAAVRELRDAALEPDTSPPGAGPPGPAASVPYGLFGLGCAVLTAVAVLGEGLWPALGGGTPGPAGAAVLALTASMGAAEWLLHRFRSLTHAALRRSRSTGALRRRAGGAVLVCLAGYLALLAALQAAAEAALGRGAPPEPAPLLAGLALGAVLWTGLLLQAFGKARIPAVVCLLAAAAECAAAALGISGPAAVQMAVLACAAAALLVTAVATLGRATAHR</sequence>
<feature type="transmembrane region" description="Helical" evidence="2">
    <location>
        <begin position="324"/>
        <end position="345"/>
    </location>
</feature>
<keyword evidence="2" id="KW-0472">Membrane</keyword>
<keyword evidence="2" id="KW-1133">Transmembrane helix</keyword>
<feature type="transmembrane region" description="Helical" evidence="2">
    <location>
        <begin position="429"/>
        <end position="447"/>
    </location>
</feature>